<evidence type="ECO:0000256" key="15">
    <source>
        <dbReference type="ARBA" id="ARBA00043832"/>
    </source>
</evidence>
<evidence type="ECO:0000256" key="3">
    <source>
        <dbReference type="ARBA" id="ARBA00012976"/>
    </source>
</evidence>
<dbReference type="GO" id="GO:0034417">
    <property type="term" value="F:bisphosphoglycerate 3-phosphatase activity"/>
    <property type="evidence" value="ECO:0007669"/>
    <property type="project" value="UniProtKB-EC"/>
</dbReference>
<comment type="catalytic activity">
    <reaction evidence="12">
        <text>1D-myo-inositol 1,2,5,6-tetrakisphosphate + H2O = 1D-myo-inositol 1,2,6-trisphosphate + phosphate</text>
        <dbReference type="Rhea" id="RHEA:77119"/>
        <dbReference type="ChEBI" id="CHEBI:15377"/>
        <dbReference type="ChEBI" id="CHEBI:43474"/>
        <dbReference type="ChEBI" id="CHEBI:195535"/>
        <dbReference type="ChEBI" id="CHEBI:195537"/>
        <dbReference type="EC" id="3.1.3.62"/>
    </reaction>
    <physiologicalReaction direction="left-to-right" evidence="12">
        <dbReference type="Rhea" id="RHEA:77120"/>
    </physiologicalReaction>
</comment>
<dbReference type="InterPro" id="IPR016274">
    <property type="entry name" value="Histidine_acid_Pase_euk"/>
</dbReference>
<keyword evidence="16" id="KW-1015">Disulfide bond</keyword>
<keyword evidence="9" id="KW-0472">Membrane</keyword>
<comment type="similarity">
    <text evidence="2">Belongs to the histidine acid phosphatase family. MINPP1 subfamily.</text>
</comment>
<keyword evidence="10" id="KW-0325">Glycoprotein</keyword>
<dbReference type="GO" id="GO:0005886">
    <property type="term" value="C:plasma membrane"/>
    <property type="evidence" value="ECO:0007669"/>
    <property type="project" value="UniProtKB-SubCell"/>
</dbReference>
<comment type="catalytic activity">
    <reaction evidence="14">
        <text>1D-myo-inositol hexakisphosphate + H2O = 1D-myo-inositol 1,2,4,5,6-pentakisphosphate + phosphate</text>
        <dbReference type="Rhea" id="RHEA:16989"/>
        <dbReference type="ChEBI" id="CHEBI:15377"/>
        <dbReference type="ChEBI" id="CHEBI:43474"/>
        <dbReference type="ChEBI" id="CHEBI:57798"/>
        <dbReference type="ChEBI" id="CHEBI:58130"/>
        <dbReference type="EC" id="3.1.3.62"/>
    </reaction>
    <physiologicalReaction direction="left-to-right" evidence="14">
        <dbReference type="Rhea" id="RHEA:16990"/>
    </physiologicalReaction>
</comment>
<dbReference type="InterPro" id="IPR000560">
    <property type="entry name" value="His_Pase_clade-2"/>
</dbReference>
<accession>A0A6G5A4P1</accession>
<evidence type="ECO:0000256" key="14">
    <source>
        <dbReference type="ARBA" id="ARBA00043691"/>
    </source>
</evidence>
<feature type="chain" id="PRO_5026025656" description="Multiple inositol polyphosphate phosphatase 1" evidence="17">
    <location>
        <begin position="21"/>
        <end position="471"/>
    </location>
</feature>
<comment type="catalytic activity">
    <reaction evidence="13">
        <text>1D-myo-inositol 1,2,4,5,6-pentakisphosphate + H2O = 1D-myo-inositol 1,2,5,6-tetrakisphosphate + phosphate</text>
        <dbReference type="Rhea" id="RHEA:77115"/>
        <dbReference type="ChEBI" id="CHEBI:15377"/>
        <dbReference type="ChEBI" id="CHEBI:43474"/>
        <dbReference type="ChEBI" id="CHEBI:57798"/>
        <dbReference type="ChEBI" id="CHEBI:195535"/>
        <dbReference type="EC" id="3.1.3.62"/>
    </reaction>
    <physiologicalReaction direction="left-to-right" evidence="13">
        <dbReference type="Rhea" id="RHEA:77116"/>
    </physiologicalReaction>
</comment>
<feature type="disulfide bond" evidence="16">
    <location>
        <begin position="274"/>
        <end position="287"/>
    </location>
</feature>
<dbReference type="Gene3D" id="3.40.50.1240">
    <property type="entry name" value="Phosphoglycerate mutase-like"/>
    <property type="match status" value="1"/>
</dbReference>
<dbReference type="SUPFAM" id="SSF53254">
    <property type="entry name" value="Phosphoglycerate mutase-like"/>
    <property type="match status" value="1"/>
</dbReference>
<keyword evidence="8" id="KW-0378">Hydrolase</keyword>
<dbReference type="EMBL" id="GIKN01003702">
    <property type="protein sequence ID" value="NIE45975.1"/>
    <property type="molecule type" value="Transcribed_RNA"/>
</dbReference>
<evidence type="ECO:0000256" key="5">
    <source>
        <dbReference type="ARBA" id="ARBA00018097"/>
    </source>
</evidence>
<evidence type="ECO:0000256" key="4">
    <source>
        <dbReference type="ARBA" id="ARBA00013040"/>
    </source>
</evidence>
<evidence type="ECO:0000256" key="8">
    <source>
        <dbReference type="ARBA" id="ARBA00022801"/>
    </source>
</evidence>
<evidence type="ECO:0000256" key="11">
    <source>
        <dbReference type="ARBA" id="ARBA00031642"/>
    </source>
</evidence>
<evidence type="ECO:0000256" key="12">
    <source>
        <dbReference type="ARBA" id="ARBA00043668"/>
    </source>
</evidence>
<protein>
    <recommendedName>
        <fullName evidence="5">Multiple inositol polyphosphate phosphatase 1</fullName>
        <ecNumber evidence="4">3.1.3.62</ecNumber>
        <ecNumber evidence="3">3.1.3.80</ecNumber>
    </recommendedName>
    <alternativeName>
        <fullName evidence="11">2,3-bisphosphoglycerate 3-phosphatase</fullName>
    </alternativeName>
</protein>
<organism evidence="18">
    <name type="scientific">Rhipicephalus microplus</name>
    <name type="common">Cattle tick</name>
    <name type="synonym">Boophilus microplus</name>
    <dbReference type="NCBI Taxonomy" id="6941"/>
    <lineage>
        <taxon>Eukaryota</taxon>
        <taxon>Metazoa</taxon>
        <taxon>Ecdysozoa</taxon>
        <taxon>Arthropoda</taxon>
        <taxon>Chelicerata</taxon>
        <taxon>Arachnida</taxon>
        <taxon>Acari</taxon>
        <taxon>Parasitiformes</taxon>
        <taxon>Ixodida</taxon>
        <taxon>Ixodoidea</taxon>
        <taxon>Ixodidae</taxon>
        <taxon>Rhipicephalinae</taxon>
        <taxon>Rhipicephalus</taxon>
        <taxon>Boophilus</taxon>
    </lineage>
</organism>
<keyword evidence="7 17" id="KW-0732">Signal</keyword>
<proteinExistence type="inferred from homology"/>
<feature type="disulfide bond" evidence="16">
    <location>
        <begin position="432"/>
        <end position="437"/>
    </location>
</feature>
<evidence type="ECO:0000256" key="9">
    <source>
        <dbReference type="ARBA" id="ARBA00023136"/>
    </source>
</evidence>
<dbReference type="AlphaFoldDB" id="A0A6G5A4P1"/>
<comment type="catalytic activity">
    <reaction evidence="15">
        <text>(2R)-2,3-bisphosphoglycerate + H2O = (2R)-2-phosphoglycerate + phosphate</text>
        <dbReference type="Rhea" id="RHEA:27381"/>
        <dbReference type="ChEBI" id="CHEBI:15377"/>
        <dbReference type="ChEBI" id="CHEBI:43474"/>
        <dbReference type="ChEBI" id="CHEBI:58248"/>
        <dbReference type="ChEBI" id="CHEBI:58289"/>
        <dbReference type="EC" id="3.1.3.80"/>
    </reaction>
    <physiologicalReaction direction="left-to-right" evidence="15">
        <dbReference type="Rhea" id="RHEA:27382"/>
    </physiologicalReaction>
</comment>
<evidence type="ECO:0000256" key="13">
    <source>
        <dbReference type="ARBA" id="ARBA00043671"/>
    </source>
</evidence>
<feature type="disulfide bond" evidence="16">
    <location>
        <begin position="71"/>
        <end position="411"/>
    </location>
</feature>
<dbReference type="PANTHER" id="PTHR20963:SF8">
    <property type="entry name" value="MULTIPLE INOSITOL POLYPHOSPHATE PHOSPHATASE 1"/>
    <property type="match status" value="1"/>
</dbReference>
<evidence type="ECO:0000256" key="10">
    <source>
        <dbReference type="ARBA" id="ARBA00023180"/>
    </source>
</evidence>
<dbReference type="InterPro" id="IPR029033">
    <property type="entry name" value="His_PPase_superfam"/>
</dbReference>
<reference evidence="18" key="1">
    <citation type="submission" date="2020-03" db="EMBL/GenBank/DDBJ databases">
        <title>A transcriptome and proteome of the tick Rhipicephalus microplus shaped by the genetic composition of its hosts and developmental stage.</title>
        <authorList>
            <person name="Garcia G.R."/>
            <person name="Ribeiro J.M.C."/>
            <person name="Maruyama S.R."/>
            <person name="Gardinasse L.G."/>
            <person name="Nelson K."/>
            <person name="Ferreira B.R."/>
            <person name="Andrade T.G."/>
            <person name="Santos I.K.F.M."/>
        </authorList>
    </citation>
    <scope>NUCLEOTIDE SEQUENCE</scope>
    <source>
        <strain evidence="18">NSGR</strain>
        <tissue evidence="18">Salivary glands</tissue>
    </source>
</reference>
<dbReference type="EC" id="3.1.3.62" evidence="4"/>
<dbReference type="OrthoDB" id="6509975at2759"/>
<evidence type="ECO:0000256" key="16">
    <source>
        <dbReference type="PIRSR" id="PIRSR000894-2"/>
    </source>
</evidence>
<dbReference type="Pfam" id="PF00328">
    <property type="entry name" value="His_Phos_2"/>
    <property type="match status" value="1"/>
</dbReference>
<dbReference type="PANTHER" id="PTHR20963">
    <property type="entry name" value="MULTIPLE INOSITOL POLYPHOSPHATE PHOSPHATASE-RELATED"/>
    <property type="match status" value="1"/>
</dbReference>
<evidence type="ECO:0000256" key="1">
    <source>
        <dbReference type="ARBA" id="ARBA00004236"/>
    </source>
</evidence>
<dbReference type="PIRSF" id="PIRSF000894">
    <property type="entry name" value="Acid_phosphatase"/>
    <property type="match status" value="1"/>
</dbReference>
<evidence type="ECO:0000256" key="7">
    <source>
        <dbReference type="ARBA" id="ARBA00022729"/>
    </source>
</evidence>
<dbReference type="GO" id="GO:0052745">
    <property type="term" value="F:inositol phosphate phosphatase activity"/>
    <property type="evidence" value="ECO:0007669"/>
    <property type="project" value="TreeGrafter"/>
</dbReference>
<dbReference type="CDD" id="cd07061">
    <property type="entry name" value="HP_HAP_like"/>
    <property type="match status" value="1"/>
</dbReference>
<sequence length="471" mass="54033">MDVEIILSIVAGFLTGMATGEAPCYKPRDRDGQCSHDPYRLPSVLFGTKTTYRHATGLHTKWAEQAHVPGCRPLLLMIFMRHTTRFPSKKDLKKFKRRLPELQSMILSASRANSGALCREHVNSLRKWRYNWDESMENRVTSSGIRETEEIASRFQGMFPGLLPSRFYQDEYFVRATSKNRTQDTAYAFLKAVLNRKELNKFKRERALVTDDDMLAFQSTCEDMLEKQGVNKTESQEENTFLESEKVQQMIEAMSRRLGVNVSIDDVRLMAKVCAFEVAIRGWSPFCYLFDKQDLDLLEYAEDLDDYEEDAYGNKRSVALGCLLIEEMVDKIREKLRTSLTGGASFHTHLRAALYFTHAAVMKSLVAKLGLGRATPPLRAGNYCRYRTRRPWRSSHLVPFTANFAMVLFRCGSSQLNVLPILNERVVWLPGCRSDFCPLDDFLRSSAVQSSRNCDPEKICSKDWKGGRRPE</sequence>
<evidence type="ECO:0000256" key="17">
    <source>
        <dbReference type="SAM" id="SignalP"/>
    </source>
</evidence>
<evidence type="ECO:0000256" key="2">
    <source>
        <dbReference type="ARBA" id="ARBA00008422"/>
    </source>
</evidence>
<feature type="signal peptide" evidence="17">
    <location>
        <begin position="1"/>
        <end position="20"/>
    </location>
</feature>
<keyword evidence="6" id="KW-1003">Cell membrane</keyword>
<dbReference type="GO" id="GO:0003993">
    <property type="term" value="F:acid phosphatase activity"/>
    <property type="evidence" value="ECO:0007669"/>
    <property type="project" value="TreeGrafter"/>
</dbReference>
<dbReference type="EC" id="3.1.3.80" evidence="3"/>
<name>A0A6G5A4P1_RHIMP</name>
<evidence type="ECO:0000256" key="6">
    <source>
        <dbReference type="ARBA" id="ARBA00022475"/>
    </source>
</evidence>
<dbReference type="VEuPathDB" id="VectorBase:LOC119179372"/>
<comment type="subcellular location">
    <subcellularLocation>
        <location evidence="1">Cell membrane</location>
    </subcellularLocation>
</comment>
<evidence type="ECO:0000313" key="18">
    <source>
        <dbReference type="EMBL" id="NIE45975.1"/>
    </source>
</evidence>